<evidence type="ECO:0000313" key="6">
    <source>
        <dbReference type="EMBL" id="TCD59849.1"/>
    </source>
</evidence>
<name>A0A4R0R7L1_9APHY</name>
<evidence type="ECO:0000259" key="5">
    <source>
        <dbReference type="PROSITE" id="PS50865"/>
    </source>
</evidence>
<proteinExistence type="predicted"/>
<evidence type="ECO:0000256" key="1">
    <source>
        <dbReference type="ARBA" id="ARBA00022723"/>
    </source>
</evidence>
<dbReference type="Gene3D" id="6.10.140.2220">
    <property type="match status" value="1"/>
</dbReference>
<gene>
    <name evidence="6" type="ORF">EIP91_011323</name>
</gene>
<dbReference type="GO" id="GO:0008270">
    <property type="term" value="F:zinc ion binding"/>
    <property type="evidence" value="ECO:0007669"/>
    <property type="project" value="UniProtKB-KW"/>
</dbReference>
<accession>A0A4R0R7L1</accession>
<evidence type="ECO:0000256" key="4">
    <source>
        <dbReference type="PROSITE-ProRule" id="PRU00134"/>
    </source>
</evidence>
<dbReference type="SUPFAM" id="SSF144232">
    <property type="entry name" value="HIT/MYND zinc finger-like"/>
    <property type="match status" value="1"/>
</dbReference>
<dbReference type="EMBL" id="RWJN01000720">
    <property type="protein sequence ID" value="TCD59849.1"/>
    <property type="molecule type" value="Genomic_DNA"/>
</dbReference>
<sequence length="369" mass="41799">MANPVAGDGAPPTRFAGVAMNGEHSTDAIDWRLVIAHEPRMVKDWMIYLHAHEDDRVVDLLNTLAETLPQEQLLRLRPVWAETQLSCVLIDILLGPDMNWEDSDPELFKGRFYSLAILRILAYLLSLITDASDSRMLARHSGAHARECADALLSRMERFVEAIWDRRHMVPKIPDGETAYHAAKLNFISVMSWFIEAVVKDGEEGYRDILKNILAVLTLPLHHLQLDRKNSQEYITKLYASPIHITGKRVWLDTLNALIAINSPDSGRSLKVDMIQAWKAYGTAIGLSQHSRILNIANTSLKGPSEPNETAAYWRTPKRCFWKACGCAVGIHSGHRVRVCKGCYKVLYCHVNCQTRDWEAGHREVCRKL</sequence>
<organism evidence="6 7">
    <name type="scientific">Steccherinum ochraceum</name>
    <dbReference type="NCBI Taxonomy" id="92696"/>
    <lineage>
        <taxon>Eukaryota</taxon>
        <taxon>Fungi</taxon>
        <taxon>Dikarya</taxon>
        <taxon>Basidiomycota</taxon>
        <taxon>Agaricomycotina</taxon>
        <taxon>Agaricomycetes</taxon>
        <taxon>Polyporales</taxon>
        <taxon>Steccherinaceae</taxon>
        <taxon>Steccherinum</taxon>
    </lineage>
</organism>
<reference evidence="6 7" key="1">
    <citation type="submission" date="2018-11" db="EMBL/GenBank/DDBJ databases">
        <title>Genome assembly of Steccherinum ochraceum LE-BIN_3174, the white-rot fungus of the Steccherinaceae family (The Residual Polyporoid clade, Polyporales, Basidiomycota).</title>
        <authorList>
            <person name="Fedorova T.V."/>
            <person name="Glazunova O.A."/>
            <person name="Landesman E.O."/>
            <person name="Moiseenko K.V."/>
            <person name="Psurtseva N.V."/>
            <person name="Savinova O.S."/>
            <person name="Shakhova N.V."/>
            <person name="Tyazhelova T.V."/>
            <person name="Vasina D.V."/>
        </authorList>
    </citation>
    <scope>NUCLEOTIDE SEQUENCE [LARGE SCALE GENOMIC DNA]</scope>
    <source>
        <strain evidence="6 7">LE-BIN_3174</strain>
    </source>
</reference>
<protein>
    <recommendedName>
        <fullName evidence="5">MYND-type domain-containing protein</fullName>
    </recommendedName>
</protein>
<evidence type="ECO:0000313" key="7">
    <source>
        <dbReference type="Proteomes" id="UP000292702"/>
    </source>
</evidence>
<dbReference type="Proteomes" id="UP000292702">
    <property type="component" value="Unassembled WGS sequence"/>
</dbReference>
<keyword evidence="1" id="KW-0479">Metal-binding</keyword>
<dbReference type="InterPro" id="IPR002893">
    <property type="entry name" value="Znf_MYND"/>
</dbReference>
<feature type="domain" description="MYND-type" evidence="5">
    <location>
        <begin position="325"/>
        <end position="366"/>
    </location>
</feature>
<evidence type="ECO:0000256" key="2">
    <source>
        <dbReference type="ARBA" id="ARBA00022771"/>
    </source>
</evidence>
<dbReference type="Pfam" id="PF01753">
    <property type="entry name" value="zf-MYND"/>
    <property type="match status" value="1"/>
</dbReference>
<keyword evidence="7" id="KW-1185">Reference proteome</keyword>
<dbReference type="PROSITE" id="PS50865">
    <property type="entry name" value="ZF_MYND_2"/>
    <property type="match status" value="1"/>
</dbReference>
<comment type="caution">
    <text evidence="6">The sequence shown here is derived from an EMBL/GenBank/DDBJ whole genome shotgun (WGS) entry which is preliminary data.</text>
</comment>
<evidence type="ECO:0000256" key="3">
    <source>
        <dbReference type="ARBA" id="ARBA00022833"/>
    </source>
</evidence>
<dbReference type="AlphaFoldDB" id="A0A4R0R7L1"/>
<dbReference type="OrthoDB" id="2804601at2759"/>
<keyword evidence="2 4" id="KW-0863">Zinc-finger</keyword>
<keyword evidence="3" id="KW-0862">Zinc</keyword>